<evidence type="ECO:0000259" key="9">
    <source>
        <dbReference type="Pfam" id="PF10744"/>
    </source>
</evidence>
<dbReference type="GO" id="GO:0016592">
    <property type="term" value="C:mediator complex"/>
    <property type="evidence" value="ECO:0007669"/>
    <property type="project" value="InterPro"/>
</dbReference>
<keyword evidence="3 7" id="KW-0805">Transcription regulation</keyword>
<sequence length="705" mass="78185">MATPTRPPAVSTPRPLTSTPHRPTASPRTNLGAFANKTIAGKSPAVKTPASTHNHAHRSSISSHPTSTALASSALQEDILNMNTPSALLASMGTIGLTPLPVTQDGLGIVPGSTALSTLQDGHTSRNPERERYERLKTVAELLKRKTAGRGISREHIQRLAKIHGFDEGLDENSLTIAGQKFVELEINFDAVEQNKVDKVSLKLNGPDQDEGIYQDGASQVLSVNLKPQLDSKVPWHDLVDFSANLGYLSRLEHADTSGNCFQVIDNLYDVFQRIWIEEKKRMKWRHDCHHFCQSNVGEPQKDVRGRLGLNTVYWSRGRRFFSCQELDTDEHVDSDTWKATFAVESGSPSIPAIQQWLADDVLTNTARAEDIFQESTIDKPSWQDPNLPTQPKTAQSKDAMDVDQPKAEVQEELNMHFTCQLEPEIFLPLQQAQALNERSYLIDLHQNLLVTVQQLVLGHTTTPTDKRWLRTQHTFSKSGEHKEQKYSYMLYAANQAWLHPVSKLKFAHPQQYAEALPILRQYALVNTLLQSIKPEPSAQTSEQSPSDSTTTTTHKTTPARGKITKRSNKPALNAQIDALLGHNLTDSQQQQSPLPIDLRIDPLSTSAKPSSSSSSSCRLQISLPLSTRVLSRTTGQRLKAKAFLAIQIEILLNGVVEVVSLDGIELEKEQGEDLKKRLARVVRASEDVGTVVAWTVRELEGGSS</sequence>
<comment type="function">
    <text evidence="7">Component of the Mediator complex, a coactivator involved in the regulated transcription of nearly all RNA polymerase II-dependent genes. Mediator functions as a bridge to convey information from gene-specific regulatory proteins to the basal RNA polymerase II transcription machinery. Mediator is recruited to promoters by direct interactions with regulatory proteins and serves as a scaffold for the assembly of a functional preinitiation complex with RNA polymerase II and the general transcription factors.</text>
</comment>
<proteinExistence type="inferred from homology"/>
<feature type="region of interest" description="Disordered" evidence="8">
    <location>
        <begin position="378"/>
        <end position="401"/>
    </location>
</feature>
<evidence type="ECO:0000256" key="6">
    <source>
        <dbReference type="ARBA" id="ARBA00023242"/>
    </source>
</evidence>
<evidence type="ECO:0000256" key="4">
    <source>
        <dbReference type="ARBA" id="ARBA00023159"/>
    </source>
</evidence>
<dbReference type="PANTHER" id="PTHR35041:SF4">
    <property type="entry name" value="MEDIATOR OF RNA POLYMERASE II TRANSCRIPTION SUBUNIT 1"/>
    <property type="match status" value="1"/>
</dbReference>
<evidence type="ECO:0000313" key="10">
    <source>
        <dbReference type="EMBL" id="KAK5081371.1"/>
    </source>
</evidence>
<dbReference type="GO" id="GO:0045944">
    <property type="term" value="P:positive regulation of transcription by RNA polymerase II"/>
    <property type="evidence" value="ECO:0007669"/>
    <property type="project" value="UniProtKB-ARBA"/>
</dbReference>
<organism evidence="10 11">
    <name type="scientific">Lithohypha guttulata</name>
    <dbReference type="NCBI Taxonomy" id="1690604"/>
    <lineage>
        <taxon>Eukaryota</taxon>
        <taxon>Fungi</taxon>
        <taxon>Dikarya</taxon>
        <taxon>Ascomycota</taxon>
        <taxon>Pezizomycotina</taxon>
        <taxon>Eurotiomycetes</taxon>
        <taxon>Chaetothyriomycetidae</taxon>
        <taxon>Chaetothyriales</taxon>
        <taxon>Trichomeriaceae</taxon>
        <taxon>Lithohypha</taxon>
    </lineage>
</organism>
<feature type="region of interest" description="Disordered" evidence="8">
    <location>
        <begin position="43"/>
        <end position="69"/>
    </location>
</feature>
<comment type="similarity">
    <text evidence="2 7">Belongs to the Mediator complex subunit 1 family.</text>
</comment>
<dbReference type="Pfam" id="PF10744">
    <property type="entry name" value="Med1"/>
    <property type="match status" value="1"/>
</dbReference>
<feature type="compositionally biased region" description="Polar residues" evidence="8">
    <location>
        <begin position="14"/>
        <end position="29"/>
    </location>
</feature>
<dbReference type="PANTHER" id="PTHR35041">
    <property type="entry name" value="MEDIATOR OF RNA POLYMERASE II TRANSCRIPTION SUBUNIT 1"/>
    <property type="match status" value="1"/>
</dbReference>
<comment type="subcellular location">
    <subcellularLocation>
        <location evidence="1 7">Nucleus</location>
    </subcellularLocation>
</comment>
<dbReference type="AlphaFoldDB" id="A0AAN7SU26"/>
<evidence type="ECO:0000256" key="3">
    <source>
        <dbReference type="ARBA" id="ARBA00023015"/>
    </source>
</evidence>
<feature type="region of interest" description="Disordered" evidence="8">
    <location>
        <begin position="1"/>
        <end position="31"/>
    </location>
</feature>
<dbReference type="EMBL" id="JAVRRJ010000010">
    <property type="protein sequence ID" value="KAK5081371.1"/>
    <property type="molecule type" value="Genomic_DNA"/>
</dbReference>
<dbReference type="InterPro" id="IPR019680">
    <property type="entry name" value="Mediator_Med1"/>
</dbReference>
<gene>
    <name evidence="10" type="ORF">LTR05_008166</name>
</gene>
<feature type="compositionally biased region" description="Low complexity" evidence="8">
    <location>
        <begin position="541"/>
        <end position="557"/>
    </location>
</feature>
<feature type="region of interest" description="Disordered" evidence="8">
    <location>
        <begin position="535"/>
        <end position="569"/>
    </location>
</feature>
<accession>A0AAN7SU26</accession>
<feature type="compositionally biased region" description="Polar residues" evidence="8">
    <location>
        <begin position="384"/>
        <end position="397"/>
    </location>
</feature>
<name>A0AAN7SU26_9EURO</name>
<protein>
    <recommendedName>
        <fullName evidence="7">Mediator of RNA polymerase II transcription subunit 1</fullName>
    </recommendedName>
    <alternativeName>
        <fullName evidence="7">Mediator complex subunit 1</fullName>
    </alternativeName>
</protein>
<evidence type="ECO:0000256" key="5">
    <source>
        <dbReference type="ARBA" id="ARBA00023163"/>
    </source>
</evidence>
<reference evidence="10 11" key="1">
    <citation type="submission" date="2023-08" db="EMBL/GenBank/DDBJ databases">
        <title>Black Yeasts Isolated from many extreme environments.</title>
        <authorList>
            <person name="Coleine C."/>
            <person name="Stajich J.E."/>
            <person name="Selbmann L."/>
        </authorList>
    </citation>
    <scope>NUCLEOTIDE SEQUENCE [LARGE SCALE GENOMIC DNA]</scope>
    <source>
        <strain evidence="10 11">CCFEE 5910</strain>
    </source>
</reference>
<evidence type="ECO:0000256" key="2">
    <source>
        <dbReference type="ARBA" id="ARBA00006210"/>
    </source>
</evidence>
<feature type="domain" description="Mediator complex subunit Med1" evidence="9">
    <location>
        <begin position="138"/>
        <end position="533"/>
    </location>
</feature>
<dbReference type="Proteomes" id="UP001309876">
    <property type="component" value="Unassembled WGS sequence"/>
</dbReference>
<keyword evidence="11" id="KW-1185">Reference proteome</keyword>
<evidence type="ECO:0000256" key="7">
    <source>
        <dbReference type="RuleBase" id="RU364059"/>
    </source>
</evidence>
<dbReference type="GO" id="GO:0003712">
    <property type="term" value="F:transcription coregulator activity"/>
    <property type="evidence" value="ECO:0007669"/>
    <property type="project" value="InterPro"/>
</dbReference>
<keyword evidence="4 7" id="KW-0010">Activator</keyword>
<evidence type="ECO:0000256" key="1">
    <source>
        <dbReference type="ARBA" id="ARBA00004123"/>
    </source>
</evidence>
<evidence type="ECO:0000256" key="8">
    <source>
        <dbReference type="SAM" id="MobiDB-lite"/>
    </source>
</evidence>
<keyword evidence="6 7" id="KW-0539">Nucleus</keyword>
<keyword evidence="5 7" id="KW-0804">Transcription</keyword>
<evidence type="ECO:0000313" key="11">
    <source>
        <dbReference type="Proteomes" id="UP001309876"/>
    </source>
</evidence>
<feature type="compositionally biased region" description="Polar residues" evidence="8">
    <location>
        <begin position="49"/>
        <end position="69"/>
    </location>
</feature>
<comment type="caution">
    <text evidence="10">The sequence shown here is derived from an EMBL/GenBank/DDBJ whole genome shotgun (WGS) entry which is preliminary data.</text>
</comment>